<name>A0A927GGD5_9BACT</name>
<dbReference type="EMBL" id="JACXAA010000012">
    <property type="protein sequence ID" value="MBD2756490.1"/>
    <property type="molecule type" value="Genomic_DNA"/>
</dbReference>
<dbReference type="SUPFAM" id="SSF88946">
    <property type="entry name" value="Sigma2 domain of RNA polymerase sigma factors"/>
    <property type="match status" value="1"/>
</dbReference>
<dbReference type="CDD" id="cd06171">
    <property type="entry name" value="Sigma70_r4"/>
    <property type="match status" value="1"/>
</dbReference>
<dbReference type="NCBIfam" id="TIGR02985">
    <property type="entry name" value="Sig70_bacteroi1"/>
    <property type="match status" value="1"/>
</dbReference>
<protein>
    <submittedName>
        <fullName evidence="7">RNA polymerase sigma-70 factor</fullName>
    </submittedName>
</protein>
<dbReference type="SUPFAM" id="SSF88659">
    <property type="entry name" value="Sigma3 and sigma4 domains of RNA polymerase sigma factors"/>
    <property type="match status" value="1"/>
</dbReference>
<dbReference type="InterPro" id="IPR013324">
    <property type="entry name" value="RNA_pol_sigma_r3/r4-like"/>
</dbReference>
<dbReference type="GO" id="GO:0016987">
    <property type="term" value="F:sigma factor activity"/>
    <property type="evidence" value="ECO:0007669"/>
    <property type="project" value="UniProtKB-KW"/>
</dbReference>
<evidence type="ECO:0000256" key="1">
    <source>
        <dbReference type="ARBA" id="ARBA00010641"/>
    </source>
</evidence>
<dbReference type="AlphaFoldDB" id="A0A927GGD5"/>
<keyword evidence="4" id="KW-0804">Transcription</keyword>
<dbReference type="Gene3D" id="1.10.1740.10">
    <property type="match status" value="1"/>
</dbReference>
<accession>A0A927GGD5</accession>
<dbReference type="InterPro" id="IPR013249">
    <property type="entry name" value="RNA_pol_sigma70_r4_t2"/>
</dbReference>
<dbReference type="InterPro" id="IPR036388">
    <property type="entry name" value="WH-like_DNA-bd_sf"/>
</dbReference>
<dbReference type="PANTHER" id="PTHR43133">
    <property type="entry name" value="RNA POLYMERASE ECF-TYPE SIGMA FACTO"/>
    <property type="match status" value="1"/>
</dbReference>
<proteinExistence type="inferred from homology"/>
<dbReference type="InterPro" id="IPR039425">
    <property type="entry name" value="RNA_pol_sigma-70-like"/>
</dbReference>
<evidence type="ECO:0000313" key="8">
    <source>
        <dbReference type="Proteomes" id="UP000653797"/>
    </source>
</evidence>
<dbReference type="GO" id="GO:0006352">
    <property type="term" value="P:DNA-templated transcription initiation"/>
    <property type="evidence" value="ECO:0007669"/>
    <property type="project" value="InterPro"/>
</dbReference>
<dbReference type="Pfam" id="PF08281">
    <property type="entry name" value="Sigma70_r4_2"/>
    <property type="match status" value="1"/>
</dbReference>
<organism evidence="7 8">
    <name type="scientific">Spirosoma validum</name>
    <dbReference type="NCBI Taxonomy" id="2771355"/>
    <lineage>
        <taxon>Bacteria</taxon>
        <taxon>Pseudomonadati</taxon>
        <taxon>Bacteroidota</taxon>
        <taxon>Cytophagia</taxon>
        <taxon>Cytophagales</taxon>
        <taxon>Cytophagaceae</taxon>
        <taxon>Spirosoma</taxon>
    </lineage>
</organism>
<evidence type="ECO:0000256" key="2">
    <source>
        <dbReference type="ARBA" id="ARBA00023015"/>
    </source>
</evidence>
<dbReference type="Pfam" id="PF04542">
    <property type="entry name" value="Sigma70_r2"/>
    <property type="match status" value="1"/>
</dbReference>
<evidence type="ECO:0000259" key="5">
    <source>
        <dbReference type="Pfam" id="PF04542"/>
    </source>
</evidence>
<feature type="domain" description="RNA polymerase sigma-70 region 2" evidence="5">
    <location>
        <begin position="28"/>
        <end position="88"/>
    </location>
</feature>
<evidence type="ECO:0000256" key="4">
    <source>
        <dbReference type="ARBA" id="ARBA00023163"/>
    </source>
</evidence>
<gene>
    <name evidence="7" type="ORF">IC230_26615</name>
</gene>
<dbReference type="Proteomes" id="UP000653797">
    <property type="component" value="Unassembled WGS sequence"/>
</dbReference>
<feature type="domain" description="RNA polymerase sigma factor 70 region 4 type 2" evidence="6">
    <location>
        <begin position="123"/>
        <end position="171"/>
    </location>
</feature>
<evidence type="ECO:0000256" key="3">
    <source>
        <dbReference type="ARBA" id="ARBA00023082"/>
    </source>
</evidence>
<dbReference type="NCBIfam" id="TIGR02937">
    <property type="entry name" value="sigma70-ECF"/>
    <property type="match status" value="1"/>
</dbReference>
<dbReference type="Gene3D" id="1.10.10.10">
    <property type="entry name" value="Winged helix-like DNA-binding domain superfamily/Winged helix DNA-binding domain"/>
    <property type="match status" value="1"/>
</dbReference>
<dbReference type="RefSeq" id="WP_191042105.1">
    <property type="nucleotide sequence ID" value="NZ_JACXAA010000012.1"/>
</dbReference>
<dbReference type="InterPro" id="IPR014327">
    <property type="entry name" value="RNA_pol_sigma70_bacteroid"/>
</dbReference>
<dbReference type="PANTHER" id="PTHR43133:SF46">
    <property type="entry name" value="RNA POLYMERASE SIGMA-70 FACTOR ECF SUBFAMILY"/>
    <property type="match status" value="1"/>
</dbReference>
<dbReference type="GO" id="GO:0003677">
    <property type="term" value="F:DNA binding"/>
    <property type="evidence" value="ECO:0007669"/>
    <property type="project" value="InterPro"/>
</dbReference>
<evidence type="ECO:0000259" key="6">
    <source>
        <dbReference type="Pfam" id="PF08281"/>
    </source>
</evidence>
<dbReference type="InterPro" id="IPR014284">
    <property type="entry name" value="RNA_pol_sigma-70_dom"/>
</dbReference>
<keyword evidence="8" id="KW-1185">Reference proteome</keyword>
<comment type="caution">
    <text evidence="7">The sequence shown here is derived from an EMBL/GenBank/DDBJ whole genome shotgun (WGS) entry which is preliminary data.</text>
</comment>
<keyword evidence="2" id="KW-0805">Transcription regulation</keyword>
<keyword evidence="3" id="KW-0731">Sigma factor</keyword>
<evidence type="ECO:0000313" key="7">
    <source>
        <dbReference type="EMBL" id="MBD2756490.1"/>
    </source>
</evidence>
<dbReference type="InterPro" id="IPR013325">
    <property type="entry name" value="RNA_pol_sigma_r2"/>
</dbReference>
<dbReference type="InterPro" id="IPR007627">
    <property type="entry name" value="RNA_pol_sigma70_r2"/>
</dbReference>
<comment type="similarity">
    <text evidence="1">Belongs to the sigma-70 factor family. ECF subfamily.</text>
</comment>
<reference evidence="7" key="1">
    <citation type="submission" date="2020-09" db="EMBL/GenBank/DDBJ databases">
        <authorList>
            <person name="Kim M.K."/>
        </authorList>
    </citation>
    <scope>NUCLEOTIDE SEQUENCE</scope>
    <source>
        <strain evidence="7">BT704</strain>
    </source>
</reference>
<sequence>MTFANENMLLNQVAIGDEKAFNKLHDFYRPSIYRFIYKFIKSAELSNDICQEVFMKLWEERSVIQEINSFKSYLFTITKNHTFNCLKRAAVEDRIKGEVLKSYSVSKNDTEDVLLVKEYQQFLQAVLDTLPPQSRAVFKLCRQQEKSYEEAAQILGVSSSAIKKHMVRSMKVIKFAVEKDMGIAFSIFIELVAQSGNMLLEVI</sequence>